<dbReference type="InterPro" id="IPR005311">
    <property type="entry name" value="PBP_dimer"/>
</dbReference>
<dbReference type="Gene3D" id="3.30.1390.30">
    <property type="entry name" value="Penicillin-binding protein 2a, domain 3"/>
    <property type="match status" value="1"/>
</dbReference>
<dbReference type="GO" id="GO:0005886">
    <property type="term" value="C:plasma membrane"/>
    <property type="evidence" value="ECO:0007669"/>
    <property type="project" value="TreeGrafter"/>
</dbReference>
<dbReference type="AlphaFoldDB" id="N2AUB6"/>
<dbReference type="PANTHER" id="PTHR30627">
    <property type="entry name" value="PEPTIDOGLYCAN D,D-TRANSPEPTIDASE"/>
    <property type="match status" value="1"/>
</dbReference>
<dbReference type="EMBL" id="AQFT01000054">
    <property type="protein sequence ID" value="EMZ29745.1"/>
    <property type="molecule type" value="Genomic_DNA"/>
</dbReference>
<protein>
    <recommendedName>
        <fullName evidence="9">Penicillin-binding protein 2</fullName>
    </recommendedName>
</protein>
<evidence type="ECO:0000259" key="4">
    <source>
        <dbReference type="Pfam" id="PF00905"/>
    </source>
</evidence>
<evidence type="ECO:0000259" key="6">
    <source>
        <dbReference type="Pfam" id="PF05223"/>
    </source>
</evidence>
<dbReference type="InterPro" id="IPR007887">
    <property type="entry name" value="MecA_N"/>
</dbReference>
<proteinExistence type="inferred from homology"/>
<dbReference type="Gene3D" id="3.10.450.100">
    <property type="entry name" value="NTF2-like, domain 1"/>
    <property type="match status" value="1"/>
</dbReference>
<dbReference type="Gene3D" id="3.90.1310.10">
    <property type="entry name" value="Penicillin-binding protein 2a (Domain 2)"/>
    <property type="match status" value="1"/>
</dbReference>
<dbReference type="SUPFAM" id="SSF54427">
    <property type="entry name" value="NTF2-like"/>
    <property type="match status" value="1"/>
</dbReference>
<dbReference type="PANTHER" id="PTHR30627:SF25">
    <property type="entry name" value="PENICILLIN-BINDING PROTEIN 3"/>
    <property type="match status" value="1"/>
</dbReference>
<dbReference type="STRING" id="1235802.C823_01709"/>
<gene>
    <name evidence="7" type="ORF">C823_01709</name>
</gene>
<dbReference type="Gene3D" id="3.40.710.10">
    <property type="entry name" value="DD-peptidase/beta-lactamase superfamily"/>
    <property type="match status" value="1"/>
</dbReference>
<evidence type="ECO:0000313" key="8">
    <source>
        <dbReference type="Proteomes" id="UP000012589"/>
    </source>
</evidence>
<comment type="similarity">
    <text evidence="2">Belongs to the transpeptidase family.</text>
</comment>
<sequence length="721" mass="80869">MKRKNEGRKYKKRKNRMIWMLIILLSVSAITAVYAIKHSKIYENRTVPHQETTPEDELLNYMALIQEQDYANMYRMIAMEDSGQVSEEDFIRRNSAIYEGMEVQNMTVTLLPSDRELHSEHEEAEETVRYETVFDTAAGTVSFENEASFIRQEGNYKLIWTDSLIYPGLSSADKVKVSVTQAKRGEILDRNGYVLAGKGIASSVGIVPGKLENRDRNIKQIAGLLQMKQKDIKKKLAAKWVKDDFFVPVKTLKKIEEKELLSLTPDAEMLKEYERQQKLLEIPGVVISDIEVRSYPLQDAAAHLVGYVQNVTAEDLEEHAQEGYTANSVIGRTGAEALFEKELKGTNGCRIYIVDSDGNEKEELACRMVEDGKNITLTIDAQLQNDFYEQFRNDKSCSVAINPQTGEVLALVSTPSYDNNDFIIGLSDEKWASLNEDENKPMYNRIRQVWCPGSTFKPIIAAIGLESGAVDPDEDYGNVGLSWQKDASWGSYHVTTLHDYEPVVLENALIYSDNIYFAKAALKIGAEKMKDALLQLGFDKELPFDIVMAKSQYSNTENIETEIQLADSGYGQGQILVNPLHLACIYSAFCNQGNVIKPYFIQDSNTEPEYQIADVFSETNANLVLEAMKKVVNDPHGTGYAAHREDILLAGKTGTAEIKASKEDTTGTELGWFAIFTADQTVKDPILIVSMVEDVKGRGGSGYVVEKDKQVLEAVLERAKN</sequence>
<dbReference type="InterPro" id="IPR050515">
    <property type="entry name" value="Beta-lactam/transpept"/>
</dbReference>
<evidence type="ECO:0000313" key="7">
    <source>
        <dbReference type="EMBL" id="EMZ29745.1"/>
    </source>
</evidence>
<comment type="subcellular location">
    <subcellularLocation>
        <location evidence="1">Membrane</location>
    </subcellularLocation>
</comment>
<dbReference type="InterPro" id="IPR036138">
    <property type="entry name" value="PBP_dimer_sf"/>
</dbReference>
<dbReference type="Proteomes" id="UP000012589">
    <property type="component" value="Unassembled WGS sequence"/>
</dbReference>
<keyword evidence="8" id="KW-1185">Reference proteome</keyword>
<organism evidence="7 8">
    <name type="scientific">Eubacterium plexicaudatum ASF492</name>
    <dbReference type="NCBI Taxonomy" id="1235802"/>
    <lineage>
        <taxon>Bacteria</taxon>
        <taxon>Bacillati</taxon>
        <taxon>Bacillota</taxon>
        <taxon>Clostridia</taxon>
        <taxon>Eubacteriales</taxon>
        <taxon>Eubacteriaceae</taxon>
        <taxon>Eubacterium</taxon>
    </lineage>
</organism>
<accession>N2AUB6</accession>
<dbReference type="InterPro" id="IPR012338">
    <property type="entry name" value="Beta-lactam/transpept-like"/>
</dbReference>
<dbReference type="InterPro" id="IPR001460">
    <property type="entry name" value="PCN-bd_Tpept"/>
</dbReference>
<evidence type="ECO:0008006" key="9">
    <source>
        <dbReference type="Google" id="ProtNLM"/>
    </source>
</evidence>
<comment type="caution">
    <text evidence="7">The sequence shown here is derived from an EMBL/GenBank/DDBJ whole genome shotgun (WGS) entry which is preliminary data.</text>
</comment>
<dbReference type="InterPro" id="IPR032710">
    <property type="entry name" value="NTF2-like_dom_sf"/>
</dbReference>
<dbReference type="Pfam" id="PF05223">
    <property type="entry name" value="MecA_N"/>
    <property type="match status" value="1"/>
</dbReference>
<evidence type="ECO:0000259" key="5">
    <source>
        <dbReference type="Pfam" id="PF03717"/>
    </source>
</evidence>
<dbReference type="GO" id="GO:0071972">
    <property type="term" value="F:peptidoglycan L,D-transpeptidase activity"/>
    <property type="evidence" value="ECO:0007669"/>
    <property type="project" value="TreeGrafter"/>
</dbReference>
<dbReference type="PATRIC" id="fig|1235802.3.peg.1814"/>
<dbReference type="Pfam" id="PF03717">
    <property type="entry name" value="PBP_dimer"/>
    <property type="match status" value="1"/>
</dbReference>
<dbReference type="eggNOG" id="COG0768">
    <property type="taxonomic scope" value="Bacteria"/>
</dbReference>
<feature type="domain" description="Penicillin-binding protein transpeptidase" evidence="4">
    <location>
        <begin position="397"/>
        <end position="701"/>
    </location>
</feature>
<evidence type="ECO:0000256" key="1">
    <source>
        <dbReference type="ARBA" id="ARBA00004370"/>
    </source>
</evidence>
<reference evidence="7 8" key="1">
    <citation type="journal article" date="2014" name="Genome Announc.">
        <title>Draft genome sequences of the altered schaedler flora, a defined bacterial community from gnotobiotic mice.</title>
        <authorList>
            <person name="Wannemuehler M.J."/>
            <person name="Overstreet A.M."/>
            <person name="Ward D.V."/>
            <person name="Phillips G.J."/>
        </authorList>
    </citation>
    <scope>NUCLEOTIDE SEQUENCE [LARGE SCALE GENOMIC DNA]</scope>
    <source>
        <strain evidence="7 8">ASF492</strain>
    </source>
</reference>
<dbReference type="GO" id="GO:0071555">
    <property type="term" value="P:cell wall organization"/>
    <property type="evidence" value="ECO:0007669"/>
    <property type="project" value="TreeGrafter"/>
</dbReference>
<dbReference type="Pfam" id="PF00905">
    <property type="entry name" value="Transpeptidase"/>
    <property type="match status" value="1"/>
</dbReference>
<feature type="domain" description="NTF2-like N-terminal transpeptidase" evidence="6">
    <location>
        <begin position="54"/>
        <end position="171"/>
    </location>
</feature>
<feature type="domain" description="Penicillin-binding protein dimerisation" evidence="5">
    <location>
        <begin position="180"/>
        <end position="363"/>
    </location>
</feature>
<evidence type="ECO:0000256" key="2">
    <source>
        <dbReference type="ARBA" id="ARBA00007171"/>
    </source>
</evidence>
<dbReference type="SUPFAM" id="SSF56601">
    <property type="entry name" value="beta-lactamase/transpeptidase-like"/>
    <property type="match status" value="1"/>
</dbReference>
<name>N2AUB6_9FIRM</name>
<dbReference type="GO" id="GO:0046677">
    <property type="term" value="P:response to antibiotic"/>
    <property type="evidence" value="ECO:0007669"/>
    <property type="project" value="InterPro"/>
</dbReference>
<dbReference type="OrthoDB" id="9804124at2"/>
<dbReference type="HOGENOM" id="CLU_009289_5_2_9"/>
<dbReference type="SUPFAM" id="SSF56519">
    <property type="entry name" value="Penicillin binding protein dimerisation domain"/>
    <property type="match status" value="1"/>
</dbReference>
<dbReference type="GO" id="GO:0008658">
    <property type="term" value="F:penicillin binding"/>
    <property type="evidence" value="ECO:0007669"/>
    <property type="project" value="InterPro"/>
</dbReference>
<keyword evidence="3" id="KW-0472">Membrane</keyword>
<evidence type="ECO:0000256" key="3">
    <source>
        <dbReference type="ARBA" id="ARBA00023136"/>
    </source>
</evidence>